<evidence type="ECO:0000313" key="1">
    <source>
        <dbReference type="EMBL" id="QJW83385.1"/>
    </source>
</evidence>
<accession>A0ABX6P020</accession>
<protein>
    <submittedName>
        <fullName evidence="1">Oxalurate catabolism protein HpxZ</fullName>
    </submittedName>
</protein>
<dbReference type="Proteomes" id="UP000500826">
    <property type="component" value="Chromosome"/>
</dbReference>
<evidence type="ECO:0000313" key="2">
    <source>
        <dbReference type="Proteomes" id="UP000500826"/>
    </source>
</evidence>
<dbReference type="Gene3D" id="3.10.450.50">
    <property type="match status" value="1"/>
</dbReference>
<dbReference type="EMBL" id="CP053418">
    <property type="protein sequence ID" value="QJW83385.1"/>
    <property type="molecule type" value="Genomic_DNA"/>
</dbReference>
<gene>
    <name evidence="1" type="primary">hpxZ</name>
    <name evidence="1" type="ORF">HK414_01800</name>
</gene>
<name>A0ABX6P020_9BURK</name>
<proteinExistence type="predicted"/>
<dbReference type="NCBIfam" id="NF033625">
    <property type="entry name" value="HpxZ"/>
    <property type="match status" value="1"/>
</dbReference>
<organism evidence="1 2">
    <name type="scientific">Ramlibacter terrae</name>
    <dbReference type="NCBI Taxonomy" id="2732511"/>
    <lineage>
        <taxon>Bacteria</taxon>
        <taxon>Pseudomonadati</taxon>
        <taxon>Pseudomonadota</taxon>
        <taxon>Betaproteobacteria</taxon>
        <taxon>Burkholderiales</taxon>
        <taxon>Comamonadaceae</taxon>
        <taxon>Ramlibacter</taxon>
    </lineage>
</organism>
<dbReference type="SUPFAM" id="SSF54427">
    <property type="entry name" value="NTF2-like"/>
    <property type="match status" value="1"/>
</dbReference>
<sequence length="125" mass="13699">MQVNDPGVLAQVDAVFDAYESALVGNDVEALDALFWDSPLTLRYGATENLVGIEAIRDFRKARPAAGLAREIVERHVTAFGADFAVANIVFRRAGQARLGRQTQTRVRMPDGWKVVAAHVSWMGT</sequence>
<dbReference type="InterPro" id="IPR032710">
    <property type="entry name" value="NTF2-like_dom_sf"/>
</dbReference>
<dbReference type="Pfam" id="PF11533">
    <property type="entry name" value="AtzH-like"/>
    <property type="match status" value="1"/>
</dbReference>
<keyword evidence="2" id="KW-1185">Reference proteome</keyword>
<reference evidence="1 2" key="2">
    <citation type="submission" date="2020-05" db="EMBL/GenBank/DDBJ databases">
        <authorList>
            <person name="Khan S.A."/>
            <person name="Jeon C.O."/>
            <person name="Chun B.H."/>
        </authorList>
    </citation>
    <scope>NUCLEOTIDE SEQUENCE [LARGE SCALE GENOMIC DNA]</scope>
    <source>
        <strain evidence="1 2">H242</strain>
    </source>
</reference>
<reference evidence="1 2" key="1">
    <citation type="submission" date="2020-05" db="EMBL/GenBank/DDBJ databases">
        <title>Ramlibacter rhizophilus sp. nov., isolated from rhizosphere soil of national flower Mugunghwa from South Korea.</title>
        <authorList>
            <person name="Zheng-Fei Y."/>
            <person name="Huan T."/>
        </authorList>
    </citation>
    <scope>NUCLEOTIDE SEQUENCE [LARGE SCALE GENOMIC DNA]</scope>
    <source>
        <strain evidence="1 2">H242</strain>
    </source>
</reference>
<dbReference type="InterPro" id="IPR024507">
    <property type="entry name" value="AtzH-like"/>
</dbReference>